<protein>
    <submittedName>
        <fullName evidence="4">Phosphoribosyltransferase</fullName>
    </submittedName>
</protein>
<accession>A0A7T4B2J1</accession>
<reference evidence="4 5" key="1">
    <citation type="submission" date="2020-12" db="EMBL/GenBank/DDBJ databases">
        <title>FDA dAtabase for Regulatory Grade micrObial Sequences (FDA-ARGOS): Supporting development and validation of Infectious Disease Dx tests.</title>
        <authorList>
            <person name="Sproer C."/>
            <person name="Gronow S."/>
            <person name="Severitt S."/>
            <person name="Schroder I."/>
            <person name="Tallon L."/>
            <person name="Sadzewicz L."/>
            <person name="Zhao X."/>
            <person name="Boylan J."/>
            <person name="Ott S."/>
            <person name="Bowen H."/>
            <person name="Vavikolanu K."/>
            <person name="Mehta A."/>
            <person name="Aluvathingal J."/>
            <person name="Nadendla S."/>
            <person name="Lowell S."/>
            <person name="Myers T."/>
            <person name="Yan Y."/>
            <person name="Sichtig H."/>
        </authorList>
    </citation>
    <scope>NUCLEOTIDE SEQUENCE [LARGE SCALE GENOMIC DNA]</scope>
    <source>
        <strain evidence="4 5">FDAARGOS_1050</strain>
    </source>
</reference>
<dbReference type="SUPFAM" id="SSF53271">
    <property type="entry name" value="PRTase-like"/>
    <property type="match status" value="1"/>
</dbReference>
<dbReference type="PANTHER" id="PTHR43363">
    <property type="entry name" value="HYPOXANTHINE PHOSPHORIBOSYLTRANSFERASE"/>
    <property type="match status" value="1"/>
</dbReference>
<dbReference type="AlphaFoldDB" id="A0A7T4B2J1"/>
<evidence type="ECO:0000313" key="4">
    <source>
        <dbReference type="EMBL" id="QQB34531.1"/>
    </source>
</evidence>
<dbReference type="Proteomes" id="UP000595231">
    <property type="component" value="Chromosome"/>
</dbReference>
<dbReference type="Pfam" id="PF00156">
    <property type="entry name" value="Pribosyltran"/>
    <property type="match status" value="1"/>
</dbReference>
<dbReference type="InterPro" id="IPR000836">
    <property type="entry name" value="PRTase_dom"/>
</dbReference>
<feature type="domain" description="Phosphoribosyltransferase" evidence="3">
    <location>
        <begin position="15"/>
        <end position="162"/>
    </location>
</feature>
<name>A0A7T4B2J1_9BURK</name>
<dbReference type="EMBL" id="CP065997">
    <property type="protein sequence ID" value="QQB34531.1"/>
    <property type="molecule type" value="Genomic_DNA"/>
</dbReference>
<keyword evidence="1 4" id="KW-0328">Glycosyltransferase</keyword>
<dbReference type="CDD" id="cd06223">
    <property type="entry name" value="PRTases_typeI"/>
    <property type="match status" value="1"/>
</dbReference>
<keyword evidence="2 4" id="KW-0808">Transferase</keyword>
<evidence type="ECO:0000256" key="1">
    <source>
        <dbReference type="ARBA" id="ARBA00022676"/>
    </source>
</evidence>
<dbReference type="GO" id="GO:0016757">
    <property type="term" value="F:glycosyltransferase activity"/>
    <property type="evidence" value="ECO:0007669"/>
    <property type="project" value="UniProtKB-KW"/>
</dbReference>
<dbReference type="PANTHER" id="PTHR43363:SF1">
    <property type="entry name" value="HYPOXANTHINE-GUANINE PHOSPHORIBOSYLTRANSFERASE"/>
    <property type="match status" value="1"/>
</dbReference>
<sequence>MSAPTNDDSHLWVTWDDYNRLIERLALQVHQSGWEFDKILCLARGGMRVGDVMSRIFDVPLGILATSSYREAAGTKQGDMDIAQFITITRGTLSGRVLLVDDMVDTGKTFMKVYDHLKSQFADITELRSAVLWWKGHSQAQPDYYVDKLPTNPWIHQPFEDYDSLRPHQLEAWIRKGSKS</sequence>
<proteinExistence type="predicted"/>
<evidence type="ECO:0000256" key="2">
    <source>
        <dbReference type="ARBA" id="ARBA00022679"/>
    </source>
</evidence>
<evidence type="ECO:0000259" key="3">
    <source>
        <dbReference type="Pfam" id="PF00156"/>
    </source>
</evidence>
<gene>
    <name evidence="4" type="ORF">I6I07_28790</name>
</gene>
<dbReference type="RefSeq" id="WP_198484670.1">
    <property type="nucleotide sequence ID" value="NZ_CP065997.1"/>
</dbReference>
<dbReference type="Gene3D" id="3.40.50.2020">
    <property type="match status" value="1"/>
</dbReference>
<dbReference type="InterPro" id="IPR029057">
    <property type="entry name" value="PRTase-like"/>
</dbReference>
<organism evidence="4 5">
    <name type="scientific">Achromobacter deleyi</name>
    <dbReference type="NCBI Taxonomy" id="1353891"/>
    <lineage>
        <taxon>Bacteria</taxon>
        <taxon>Pseudomonadati</taxon>
        <taxon>Pseudomonadota</taxon>
        <taxon>Betaproteobacteria</taxon>
        <taxon>Burkholderiales</taxon>
        <taxon>Alcaligenaceae</taxon>
        <taxon>Achromobacter</taxon>
    </lineage>
</organism>
<evidence type="ECO:0000313" key="5">
    <source>
        <dbReference type="Proteomes" id="UP000595231"/>
    </source>
</evidence>